<keyword evidence="4" id="KW-1185">Reference proteome</keyword>
<evidence type="ECO:0000256" key="2">
    <source>
        <dbReference type="SAM" id="Phobius"/>
    </source>
</evidence>
<dbReference type="Proteomes" id="UP000298347">
    <property type="component" value="Unassembled WGS sequence"/>
</dbReference>
<dbReference type="EMBL" id="SRJD01000004">
    <property type="protein sequence ID" value="TGA99231.1"/>
    <property type="molecule type" value="Genomic_DNA"/>
</dbReference>
<keyword evidence="2" id="KW-0472">Membrane</keyword>
<dbReference type="AlphaFoldDB" id="A0A4Z0GRN4"/>
<dbReference type="RefSeq" id="WP_135347785.1">
    <property type="nucleotide sequence ID" value="NZ_SRJD01000004.1"/>
</dbReference>
<reference evidence="3 4" key="1">
    <citation type="journal article" date="2015" name="Int. J. Syst. Evol. Microbiol.">
        <title>Sporolactobacillus shoreae sp. nov. and Sporolactobacillus spathodeae sp. nov., two spore-forming lactic acid bacteria isolated from tree barks in Thailand.</title>
        <authorList>
            <person name="Thamacharoensuk T."/>
            <person name="Kitahara M."/>
            <person name="Ohkuma M."/>
            <person name="Thongchul N."/>
            <person name="Tanasupawat S."/>
        </authorList>
    </citation>
    <scope>NUCLEOTIDE SEQUENCE [LARGE SCALE GENOMIC DNA]</scope>
    <source>
        <strain evidence="3 4">BK92</strain>
    </source>
</reference>
<dbReference type="OrthoDB" id="9943468at2"/>
<evidence type="ECO:0000313" key="4">
    <source>
        <dbReference type="Proteomes" id="UP000298347"/>
    </source>
</evidence>
<evidence type="ECO:0000313" key="3">
    <source>
        <dbReference type="EMBL" id="TGA99231.1"/>
    </source>
</evidence>
<sequence length="94" mass="9995">MGNANGQLKKSPAFLSGVLLGSLIGAAAVYLIAVPSGKKLFQDVRQETISLKGKSTGLIKAARQKSIDLKKAVVPNRGNSDSTERMIPIPRDYV</sequence>
<protein>
    <submittedName>
        <fullName evidence="3">YtxH domain-containing protein</fullName>
    </submittedName>
</protein>
<organism evidence="3 4">
    <name type="scientific">Sporolactobacillus shoreae</name>
    <dbReference type="NCBI Taxonomy" id="1465501"/>
    <lineage>
        <taxon>Bacteria</taxon>
        <taxon>Bacillati</taxon>
        <taxon>Bacillota</taxon>
        <taxon>Bacilli</taxon>
        <taxon>Bacillales</taxon>
        <taxon>Sporolactobacillaceae</taxon>
        <taxon>Sporolactobacillus</taxon>
    </lineage>
</organism>
<name>A0A4Z0GRN4_9BACL</name>
<gene>
    <name evidence="3" type="ORF">E4665_05480</name>
</gene>
<proteinExistence type="predicted"/>
<feature type="transmembrane region" description="Helical" evidence="2">
    <location>
        <begin position="12"/>
        <end position="33"/>
    </location>
</feature>
<comment type="caution">
    <text evidence="3">The sequence shown here is derived from an EMBL/GenBank/DDBJ whole genome shotgun (WGS) entry which is preliminary data.</text>
</comment>
<accession>A0A4Z0GRN4</accession>
<feature type="region of interest" description="Disordered" evidence="1">
    <location>
        <begin position="74"/>
        <end position="94"/>
    </location>
</feature>
<keyword evidence="2" id="KW-0812">Transmembrane</keyword>
<keyword evidence="2" id="KW-1133">Transmembrane helix</keyword>
<evidence type="ECO:0000256" key="1">
    <source>
        <dbReference type="SAM" id="MobiDB-lite"/>
    </source>
</evidence>